<dbReference type="InterPro" id="IPR025997">
    <property type="entry name" value="SBP_2_dom"/>
</dbReference>
<keyword evidence="2" id="KW-0238">DNA-binding</keyword>
<gene>
    <name evidence="4" type="primary">ccpA</name>
    <name evidence="4" type="ORF">ERS852520_01377</name>
</gene>
<dbReference type="EMBL" id="CZAU01000012">
    <property type="protein sequence ID" value="CUP45273.1"/>
    <property type="molecule type" value="Genomic_DNA"/>
</dbReference>
<keyword evidence="1" id="KW-0805">Transcription regulation</keyword>
<dbReference type="SUPFAM" id="SSF53822">
    <property type="entry name" value="Periplasmic binding protein-like I"/>
    <property type="match status" value="1"/>
</dbReference>
<accession>A0A174N9H5</accession>
<dbReference type="GO" id="GO:0003700">
    <property type="term" value="F:DNA-binding transcription factor activity"/>
    <property type="evidence" value="ECO:0007669"/>
    <property type="project" value="TreeGrafter"/>
</dbReference>
<evidence type="ECO:0000256" key="3">
    <source>
        <dbReference type="ARBA" id="ARBA00023163"/>
    </source>
</evidence>
<dbReference type="GO" id="GO:0000976">
    <property type="term" value="F:transcription cis-regulatory region binding"/>
    <property type="evidence" value="ECO:0007669"/>
    <property type="project" value="TreeGrafter"/>
</dbReference>
<keyword evidence="3" id="KW-0804">Transcription</keyword>
<evidence type="ECO:0000313" key="4">
    <source>
        <dbReference type="EMBL" id="CUP45273.1"/>
    </source>
</evidence>
<proteinExistence type="predicted"/>
<dbReference type="AlphaFoldDB" id="A0A174N9H5"/>
<dbReference type="PANTHER" id="PTHR30146:SF152">
    <property type="entry name" value="TRANSCRIPTIONAL REGULATORY PROTEIN"/>
    <property type="match status" value="1"/>
</dbReference>
<reference evidence="4 5" key="1">
    <citation type="submission" date="2015-09" db="EMBL/GenBank/DDBJ databases">
        <authorList>
            <consortium name="Pathogen Informatics"/>
        </authorList>
    </citation>
    <scope>NUCLEOTIDE SEQUENCE [LARGE SCALE GENOMIC DNA]</scope>
    <source>
        <strain evidence="4 5">2789STDY5834908</strain>
    </source>
</reference>
<dbReference type="InterPro" id="IPR000843">
    <property type="entry name" value="HTH_LacI"/>
</dbReference>
<dbReference type="SUPFAM" id="SSF47413">
    <property type="entry name" value="lambda repressor-like DNA-binding domains"/>
    <property type="match status" value="1"/>
</dbReference>
<dbReference type="Pfam" id="PF13407">
    <property type="entry name" value="Peripla_BP_4"/>
    <property type="match status" value="1"/>
</dbReference>
<dbReference type="Pfam" id="PF00356">
    <property type="entry name" value="LacI"/>
    <property type="match status" value="1"/>
</dbReference>
<dbReference type="SMART" id="SM00354">
    <property type="entry name" value="HTH_LACI"/>
    <property type="match status" value="1"/>
</dbReference>
<evidence type="ECO:0000256" key="1">
    <source>
        <dbReference type="ARBA" id="ARBA00023015"/>
    </source>
</evidence>
<evidence type="ECO:0000256" key="2">
    <source>
        <dbReference type="ARBA" id="ARBA00023125"/>
    </source>
</evidence>
<sequence>MAGTIKEIAEKAGVSRGTVDRALNNRGRVNPEVAERIFEIAREMNYQPKRKKKVYNQGKKIRIGVITQLAKSSFVKTIHAGIDKAEQELEEFGVEIIRKQIDGVSEDAQLEALEELSQERIDGLAIMPVQSERIREKLNDMAEQNDLPIITFNSDIVGTNRVCYVGLDNKRSGMTAAGLMGMLTRGTGKVLVITGFFTNSVNNLRVDGFIQELKMSYPEIELLGVQSSFDEMSEVEKIVENTIEIAPDLTGIFVVSGGQAGVCKAMQKLNMETRPYVIGYDVTPTNIKALKEGTYDFLIDQEGFEQGYRPPHLLYNMIRKGEKIEKEYAYTDISIKTKYNL</sequence>
<protein>
    <submittedName>
        <fullName evidence="4">Catabolite control protein</fullName>
    </submittedName>
</protein>
<dbReference type="InterPro" id="IPR028082">
    <property type="entry name" value="Peripla_BP_I"/>
</dbReference>
<dbReference type="Gene3D" id="3.40.50.2300">
    <property type="match status" value="2"/>
</dbReference>
<dbReference type="CDD" id="cd01392">
    <property type="entry name" value="HTH_LacI"/>
    <property type="match status" value="1"/>
</dbReference>
<evidence type="ECO:0000313" key="5">
    <source>
        <dbReference type="Proteomes" id="UP000095564"/>
    </source>
</evidence>
<dbReference type="PROSITE" id="PS50932">
    <property type="entry name" value="HTH_LACI_2"/>
    <property type="match status" value="1"/>
</dbReference>
<name>A0A174N9H5_ANAHA</name>
<organism evidence="4 5">
    <name type="scientific">Anaerostipes hadrus</name>
    <dbReference type="NCBI Taxonomy" id="649756"/>
    <lineage>
        <taxon>Bacteria</taxon>
        <taxon>Bacillati</taxon>
        <taxon>Bacillota</taxon>
        <taxon>Clostridia</taxon>
        <taxon>Lachnospirales</taxon>
        <taxon>Lachnospiraceae</taxon>
        <taxon>Anaerostipes</taxon>
    </lineage>
</organism>
<dbReference type="OrthoDB" id="569491at2"/>
<dbReference type="PANTHER" id="PTHR30146">
    <property type="entry name" value="LACI-RELATED TRANSCRIPTIONAL REPRESSOR"/>
    <property type="match status" value="1"/>
</dbReference>
<dbReference type="CDD" id="cd06307">
    <property type="entry name" value="PBP1_sugar_binding"/>
    <property type="match status" value="1"/>
</dbReference>
<dbReference type="Gene3D" id="1.10.260.40">
    <property type="entry name" value="lambda repressor-like DNA-binding domains"/>
    <property type="match status" value="1"/>
</dbReference>
<dbReference type="Proteomes" id="UP000095564">
    <property type="component" value="Unassembled WGS sequence"/>
</dbReference>
<dbReference type="PROSITE" id="PS00356">
    <property type="entry name" value="HTH_LACI_1"/>
    <property type="match status" value="1"/>
</dbReference>
<dbReference type="InterPro" id="IPR010982">
    <property type="entry name" value="Lambda_DNA-bd_dom_sf"/>
</dbReference>